<evidence type="ECO:0000259" key="2">
    <source>
        <dbReference type="Pfam" id="PF21050"/>
    </source>
</evidence>
<dbReference type="GO" id="GO:0036064">
    <property type="term" value="C:ciliary basal body"/>
    <property type="evidence" value="ECO:0007669"/>
    <property type="project" value="InterPro"/>
</dbReference>
<feature type="domain" description="LisH" evidence="2">
    <location>
        <begin position="128"/>
        <end position="233"/>
    </location>
</feature>
<proteinExistence type="predicted"/>
<accession>A0A915EGU7</accession>
<dbReference type="InterPro" id="IPR016024">
    <property type="entry name" value="ARM-type_fold"/>
</dbReference>
<feature type="region of interest" description="Disordered" evidence="1">
    <location>
        <begin position="254"/>
        <end position="296"/>
    </location>
</feature>
<dbReference type="AlphaFoldDB" id="A0A915EGU7"/>
<dbReference type="GO" id="GO:0060271">
    <property type="term" value="P:cilium assembly"/>
    <property type="evidence" value="ECO:0007669"/>
    <property type="project" value="InterPro"/>
</dbReference>
<dbReference type="InterPro" id="IPR040369">
    <property type="entry name" value="ARMC9"/>
</dbReference>
<sequence>MNPSARSSALLLQALRQQITRTPSLAVADENIQQFASKDILSLRNRKNSVLATILTQTEPATEPKEELARFLNSIASFRNGRKYLLSIGQGKEMLYQVALALRTKRLTHFAADQSLAALQKLSNASASQKPSNLGMEFGTALLMNLCLNSVVSQSTVIRYKDQLLNLLSHLLTSKNVQLIPYVCGTLYCLLGAHSRFRQAARERDLETILNSQIPKTSSLEVQRQLGVVLAMLKGELEYDRKKKQSDEEDECLFNKGEKGDYSGDANQSKKDKLHLASPKKRVQKPEKHNPTYNKRDAWKDVDIDEPITLLHDYANQTDLLEESAALAAVEDKMASTRIPDDADAQEYVSIFGSRPKVIRTPDQRQQTNVTGELSYTAAAGSRHLIVSHH</sequence>
<organism evidence="3 4">
    <name type="scientific">Ditylenchus dipsaci</name>
    <dbReference type="NCBI Taxonomy" id="166011"/>
    <lineage>
        <taxon>Eukaryota</taxon>
        <taxon>Metazoa</taxon>
        <taxon>Ecdysozoa</taxon>
        <taxon>Nematoda</taxon>
        <taxon>Chromadorea</taxon>
        <taxon>Rhabditida</taxon>
        <taxon>Tylenchina</taxon>
        <taxon>Tylenchomorpha</taxon>
        <taxon>Sphaerularioidea</taxon>
        <taxon>Anguinidae</taxon>
        <taxon>Anguininae</taxon>
        <taxon>Ditylenchus</taxon>
    </lineage>
</organism>
<keyword evidence="3" id="KW-1185">Reference proteome</keyword>
<dbReference type="GO" id="GO:0005814">
    <property type="term" value="C:centriole"/>
    <property type="evidence" value="ECO:0007669"/>
    <property type="project" value="TreeGrafter"/>
</dbReference>
<name>A0A915EGU7_9BILA</name>
<evidence type="ECO:0000313" key="3">
    <source>
        <dbReference type="Proteomes" id="UP000887574"/>
    </source>
</evidence>
<dbReference type="Pfam" id="PF21050">
    <property type="entry name" value="ARMC9_ARM"/>
    <property type="match status" value="1"/>
</dbReference>
<feature type="compositionally biased region" description="Basic and acidic residues" evidence="1">
    <location>
        <begin position="284"/>
        <end position="296"/>
    </location>
</feature>
<protein>
    <recommendedName>
        <fullName evidence="2">LisH domain-containing protein</fullName>
    </recommendedName>
</protein>
<evidence type="ECO:0000313" key="4">
    <source>
        <dbReference type="WBParaSite" id="jg6540"/>
    </source>
</evidence>
<dbReference type="PANTHER" id="PTHR14881">
    <property type="entry name" value="LISH DOMAIN-CONTAINING PROTEIN ARMC9"/>
    <property type="match status" value="1"/>
</dbReference>
<reference evidence="4" key="1">
    <citation type="submission" date="2022-11" db="UniProtKB">
        <authorList>
            <consortium name="WormBaseParasite"/>
        </authorList>
    </citation>
    <scope>IDENTIFICATION</scope>
</reference>
<dbReference type="GO" id="GO:0097542">
    <property type="term" value="C:ciliary tip"/>
    <property type="evidence" value="ECO:0007669"/>
    <property type="project" value="TreeGrafter"/>
</dbReference>
<feature type="compositionally biased region" description="Basic and acidic residues" evidence="1">
    <location>
        <begin position="256"/>
        <end position="275"/>
    </location>
</feature>
<dbReference type="WBParaSite" id="jg6540">
    <property type="protein sequence ID" value="jg6540"/>
    <property type="gene ID" value="jg6540"/>
</dbReference>
<evidence type="ECO:0000256" key="1">
    <source>
        <dbReference type="SAM" id="MobiDB-lite"/>
    </source>
</evidence>
<dbReference type="Proteomes" id="UP000887574">
    <property type="component" value="Unplaced"/>
</dbReference>
<dbReference type="PANTHER" id="PTHR14881:SF4">
    <property type="entry name" value="LISH DOMAIN-CONTAINING PROTEIN ARMC9"/>
    <property type="match status" value="1"/>
</dbReference>
<dbReference type="SUPFAM" id="SSF48371">
    <property type="entry name" value="ARM repeat"/>
    <property type="match status" value="1"/>
</dbReference>
<dbReference type="InterPro" id="IPR048959">
    <property type="entry name" value="ARMC9_ARM_dom"/>
</dbReference>